<dbReference type="RefSeq" id="WP_326926731.1">
    <property type="nucleotide sequence ID" value="NZ_CP123443.1"/>
</dbReference>
<dbReference type="InterPro" id="IPR003791">
    <property type="entry name" value="UPF0178"/>
</dbReference>
<gene>
    <name evidence="3" type="ORF">P0082_08650</name>
</gene>
<accession>A0ABY8MFB2</accession>
<dbReference type="Pfam" id="PF02639">
    <property type="entry name" value="DUF188"/>
    <property type="match status" value="1"/>
</dbReference>
<reference evidence="3 4" key="1">
    <citation type="submission" date="2023-04" db="EMBL/GenBank/DDBJ databases">
        <title>Spirochaete genome identified in red abalone sample constitutes a novel genus.</title>
        <authorList>
            <person name="Sharma S.P."/>
            <person name="Purcell C.M."/>
            <person name="Hyde J.R."/>
            <person name="Severin A.J."/>
        </authorList>
    </citation>
    <scope>NUCLEOTIDE SEQUENCE [LARGE SCALE GENOMIC DNA]</scope>
    <source>
        <strain evidence="3 4">SP-2023</strain>
    </source>
</reference>
<sequence length="271" mass="30895">MKPNLFAISASSQYHREYHMPETTALYRESEPDTEQTRTNDRVPLLHVWVDADSCPREVRRVLLHAAARLNGEHPPALLQRSRLRPEQGSQNFCLPFHFVAAPVSAGTGNAGRYRFICPDPTRQLYLHEVPAGPDACDHFIEQHCQDGDIVITRDIVFAEKLCQTYQKENGPAGLRVINDRGTEYTEANVSARRRQRDLALELRSSDLRPDHSNRSEAGKAGYSPQDLKQFAACFDRCLSRQIQYCKQMPHKNRFEQEGVWPKNHVLSTSG</sequence>
<keyword evidence="4" id="KW-1185">Reference proteome</keyword>
<organism evidence="3 4">
    <name type="scientific">Candidatus Haliotispira prima</name>
    <dbReference type="NCBI Taxonomy" id="3034016"/>
    <lineage>
        <taxon>Bacteria</taxon>
        <taxon>Pseudomonadati</taxon>
        <taxon>Spirochaetota</taxon>
        <taxon>Spirochaetia</taxon>
        <taxon>Spirochaetales</taxon>
        <taxon>Spirochaetaceae</taxon>
        <taxon>Candidatus Haliotispira</taxon>
    </lineage>
</organism>
<dbReference type="PANTHER" id="PTHR35146:SF1">
    <property type="entry name" value="UPF0178 PROTEIN YAII"/>
    <property type="match status" value="1"/>
</dbReference>
<evidence type="ECO:0000313" key="4">
    <source>
        <dbReference type="Proteomes" id="UP001228690"/>
    </source>
</evidence>
<comment type="similarity">
    <text evidence="1">Belongs to the UPF0178 family.</text>
</comment>
<feature type="compositionally biased region" description="Basic and acidic residues" evidence="2">
    <location>
        <begin position="202"/>
        <end position="218"/>
    </location>
</feature>
<name>A0ABY8MFB2_9SPIO</name>
<evidence type="ECO:0000256" key="1">
    <source>
        <dbReference type="ARBA" id="ARBA00008522"/>
    </source>
</evidence>
<evidence type="ECO:0000313" key="3">
    <source>
        <dbReference type="EMBL" id="WGK68546.1"/>
    </source>
</evidence>
<evidence type="ECO:0000256" key="2">
    <source>
        <dbReference type="SAM" id="MobiDB-lite"/>
    </source>
</evidence>
<proteinExistence type="inferred from homology"/>
<dbReference type="PANTHER" id="PTHR35146">
    <property type="entry name" value="UPF0178 PROTEIN YAII"/>
    <property type="match status" value="1"/>
</dbReference>
<protein>
    <submittedName>
        <fullName evidence="3">DUF188 domain-containing protein</fullName>
    </submittedName>
</protein>
<feature type="region of interest" description="Disordered" evidence="2">
    <location>
        <begin position="202"/>
        <end position="222"/>
    </location>
</feature>
<dbReference type="Proteomes" id="UP001228690">
    <property type="component" value="Chromosome"/>
</dbReference>
<dbReference type="EMBL" id="CP123443">
    <property type="protein sequence ID" value="WGK68546.1"/>
    <property type="molecule type" value="Genomic_DNA"/>
</dbReference>